<sequence length="150" mass="15706">MTIHRRAFLSASAALVALTISPRPFAWADLDDEVAAAIRAAINGRDVTEGGIELDLPEIAANGASVPLGVIVESPMTADDHVRAIHVFATRNPAPGIGVFHLSPANGRAEVTTRIRLADDQEVIVLAELSDGTLLRQSAFVEVSVGGCTT</sequence>
<dbReference type="EMBL" id="FMBM01000002">
    <property type="protein sequence ID" value="SCC81128.1"/>
    <property type="molecule type" value="Genomic_DNA"/>
</dbReference>
<dbReference type="EMBL" id="LJSX01000012">
    <property type="protein sequence ID" value="KPQ10903.1"/>
    <property type="molecule type" value="Genomic_DNA"/>
</dbReference>
<gene>
    <name evidence="3" type="primary">soxY</name>
    <name evidence="4" type="ORF">GA0071312_2060</name>
    <name evidence="3" type="ORF">HLUCCO17_09445</name>
</gene>
<reference evidence="3 5" key="1">
    <citation type="submission" date="2015-09" db="EMBL/GenBank/DDBJ databases">
        <title>Identification and resolution of microdiversity through metagenomic sequencing of parallel consortia.</title>
        <authorList>
            <person name="Nelson W.C."/>
            <person name="Romine M.F."/>
            <person name="Lindemann S.R."/>
        </authorList>
    </citation>
    <scope>NUCLEOTIDE SEQUENCE [LARGE SCALE GENOMIC DNA]</scope>
    <source>
        <strain evidence="3">HL-109</strain>
    </source>
</reference>
<dbReference type="InterPro" id="IPR016568">
    <property type="entry name" value="Sulphur_oxidation_SoxY"/>
</dbReference>
<evidence type="ECO:0000313" key="4">
    <source>
        <dbReference type="EMBL" id="SCC81128.1"/>
    </source>
</evidence>
<accession>A0A0P7XTP4</accession>
<dbReference type="Proteomes" id="UP000050497">
    <property type="component" value="Unassembled WGS sequence"/>
</dbReference>
<feature type="chain" id="PRO_5006145646" evidence="1">
    <location>
        <begin position="29"/>
        <end position="150"/>
    </location>
</feature>
<dbReference type="InterPro" id="IPR038162">
    <property type="entry name" value="SoxY_sf"/>
</dbReference>
<keyword evidence="1" id="KW-0732">Signal</keyword>
<dbReference type="InterPro" id="IPR006311">
    <property type="entry name" value="TAT_signal"/>
</dbReference>
<dbReference type="Gene3D" id="2.60.40.2470">
    <property type="entry name" value="SoxY domain"/>
    <property type="match status" value="1"/>
</dbReference>
<evidence type="ECO:0000259" key="2">
    <source>
        <dbReference type="Pfam" id="PF13501"/>
    </source>
</evidence>
<keyword evidence="6" id="KW-1185">Reference proteome</keyword>
<dbReference type="InterPro" id="IPR032711">
    <property type="entry name" value="SoxY"/>
</dbReference>
<proteinExistence type="predicted"/>
<dbReference type="RefSeq" id="WP_074444893.1">
    <property type="nucleotide sequence ID" value="NZ_FMBM01000002.1"/>
</dbReference>
<dbReference type="PIRSF" id="PIRSF010312">
    <property type="entry name" value="Sulphur_oxidation_SoxY"/>
    <property type="match status" value="1"/>
</dbReference>
<feature type="signal peptide" evidence="1">
    <location>
        <begin position="1"/>
        <end position="28"/>
    </location>
</feature>
<feature type="domain" description="Ig-like SoxY" evidence="2">
    <location>
        <begin position="42"/>
        <end position="148"/>
    </location>
</feature>
<comment type="caution">
    <text evidence="3">The sequence shown here is derived from an EMBL/GenBank/DDBJ whole genome shotgun (WGS) entry which is preliminary data.</text>
</comment>
<dbReference type="STRING" id="1653334.GA0071312_2060"/>
<dbReference type="AlphaFoldDB" id="A0A0P7XTP4"/>
<evidence type="ECO:0000313" key="5">
    <source>
        <dbReference type="Proteomes" id="UP000050497"/>
    </source>
</evidence>
<dbReference type="PROSITE" id="PS51318">
    <property type="entry name" value="TAT"/>
    <property type="match status" value="1"/>
</dbReference>
<dbReference type="OrthoDB" id="9804570at2"/>
<protein>
    <submittedName>
        <fullName evidence="3">Sulfur oxidation protein SoxY</fullName>
    </submittedName>
    <submittedName>
        <fullName evidence="4">Thiosulfate-binding protein SoxY</fullName>
    </submittedName>
</protein>
<dbReference type="Pfam" id="PF13501">
    <property type="entry name" value="SoxY"/>
    <property type="match status" value="1"/>
</dbReference>
<evidence type="ECO:0000313" key="3">
    <source>
        <dbReference type="EMBL" id="KPQ10903.1"/>
    </source>
</evidence>
<evidence type="ECO:0000256" key="1">
    <source>
        <dbReference type="SAM" id="SignalP"/>
    </source>
</evidence>
<dbReference type="Proteomes" id="UP000182800">
    <property type="component" value="Unassembled WGS sequence"/>
</dbReference>
<name>A0A0P7XTP4_9HYPH</name>
<reference evidence="4 6" key="2">
    <citation type="submission" date="2016-08" db="EMBL/GenBank/DDBJ databases">
        <authorList>
            <person name="Varghese N."/>
            <person name="Submissions Spin"/>
        </authorList>
    </citation>
    <scope>NUCLEOTIDE SEQUENCE [LARGE SCALE GENOMIC DNA]</scope>
    <source>
        <strain evidence="4 6">HL-109</strain>
    </source>
</reference>
<organism evidence="3 5">
    <name type="scientific">Saliniramus fredricksonii</name>
    <dbReference type="NCBI Taxonomy" id="1653334"/>
    <lineage>
        <taxon>Bacteria</taxon>
        <taxon>Pseudomonadati</taxon>
        <taxon>Pseudomonadota</taxon>
        <taxon>Alphaproteobacteria</taxon>
        <taxon>Hyphomicrobiales</taxon>
        <taxon>Salinarimonadaceae</taxon>
        <taxon>Saliniramus</taxon>
    </lineage>
</organism>
<evidence type="ECO:0000313" key="6">
    <source>
        <dbReference type="Proteomes" id="UP000182800"/>
    </source>
</evidence>